<dbReference type="Proteomes" id="UP000824366">
    <property type="component" value="Chromosome"/>
</dbReference>
<evidence type="ECO:0008006" key="6">
    <source>
        <dbReference type="Google" id="ProtNLM"/>
    </source>
</evidence>
<reference evidence="4 5" key="1">
    <citation type="journal article" date="2021" name="Microbiol. Spectr.">
        <title>A Single Bacterium Capable of Oxidation and Reduction of Iron at Circumneutral pH.</title>
        <authorList>
            <person name="Kato S."/>
            <person name="Ohkuma M."/>
        </authorList>
    </citation>
    <scope>NUCLEOTIDE SEQUENCE [LARGE SCALE GENOMIC DNA]</scope>
    <source>
        <strain evidence="4 5">MIZ03</strain>
    </source>
</reference>
<dbReference type="InterPro" id="IPR059020">
    <property type="entry name" value="CapW_CTD"/>
</dbReference>
<evidence type="ECO:0000313" key="5">
    <source>
        <dbReference type="Proteomes" id="UP000824366"/>
    </source>
</evidence>
<feature type="domain" description="DNA-binding transcriptional repressor CapW winged helix-turn-helix" evidence="3">
    <location>
        <begin position="11"/>
        <end position="86"/>
    </location>
</feature>
<evidence type="ECO:0000313" key="4">
    <source>
        <dbReference type="EMBL" id="BCO29436.1"/>
    </source>
</evidence>
<feature type="domain" description="WYL" evidence="1">
    <location>
        <begin position="118"/>
        <end position="184"/>
    </location>
</feature>
<feature type="domain" description="DNA-binding transcriptional repressor CapW C-terminal dimerisation" evidence="2">
    <location>
        <begin position="203"/>
        <end position="271"/>
    </location>
</feature>
<dbReference type="EMBL" id="AP024238">
    <property type="protein sequence ID" value="BCO29436.1"/>
    <property type="molecule type" value="Genomic_DNA"/>
</dbReference>
<dbReference type="Pfam" id="PF26107">
    <property type="entry name" value="BrxR_CTD"/>
    <property type="match status" value="1"/>
</dbReference>
<sequence length="283" mass="32553">MNKQVHDIQDERLFYLEFLALFTGQVSRKDLVVRFGISEPAATKDLSRYAELSPNTLRYDLKRKCYVLSDFSHHFSHDIEQALHALAGARAIALDSEHGKKLPSWINCDIKRALSLPLVATITRCIHRKRTMSAMYWSHTSGNKERQLSPLALVNDGLRWHVRCFDHLDDKIKDFNLTRFESATEGSASTKSLKDDAEWNTLVQIKLVPHPKSEFPKTTAFDYEMQNGVKLVELKACLVGYFLRHWHVDFTDKATENPKAHQLFLANKSELIERGVDKWSLAN</sequence>
<organism evidence="4 5">
    <name type="scientific">Rhodoferax lithotrophicus</name>
    <dbReference type="NCBI Taxonomy" id="2798804"/>
    <lineage>
        <taxon>Bacteria</taxon>
        <taxon>Pseudomonadati</taxon>
        <taxon>Pseudomonadota</taxon>
        <taxon>Betaproteobacteria</taxon>
        <taxon>Burkholderiales</taxon>
        <taxon>Comamonadaceae</taxon>
        <taxon>Rhodoferax</taxon>
    </lineage>
</organism>
<gene>
    <name evidence="4" type="ORF">MIZ03_4359</name>
</gene>
<dbReference type="Pfam" id="PF26109">
    <property type="entry name" value="WHD_BrxR"/>
    <property type="match status" value="1"/>
</dbReference>
<dbReference type="InterPro" id="IPR059019">
    <property type="entry name" value="WHD_CapW"/>
</dbReference>
<proteinExistence type="predicted"/>
<dbReference type="Pfam" id="PF13280">
    <property type="entry name" value="WYL"/>
    <property type="match status" value="1"/>
</dbReference>
<keyword evidence="5" id="KW-1185">Reference proteome</keyword>
<protein>
    <recommendedName>
        <fullName evidence="6">WYL domain-containing protein</fullName>
    </recommendedName>
</protein>
<dbReference type="InterPro" id="IPR016634">
    <property type="entry name" value="CapW-like"/>
</dbReference>
<dbReference type="RefSeq" id="WP_223905465.1">
    <property type="nucleotide sequence ID" value="NZ_AP024238.1"/>
</dbReference>
<evidence type="ECO:0000259" key="3">
    <source>
        <dbReference type="Pfam" id="PF26109"/>
    </source>
</evidence>
<name>A0ABN6DF37_9BURK</name>
<evidence type="ECO:0000259" key="2">
    <source>
        <dbReference type="Pfam" id="PF26107"/>
    </source>
</evidence>
<evidence type="ECO:0000259" key="1">
    <source>
        <dbReference type="Pfam" id="PF13280"/>
    </source>
</evidence>
<accession>A0ABN6DF37</accession>
<dbReference type="InterPro" id="IPR026881">
    <property type="entry name" value="WYL_dom"/>
</dbReference>
<dbReference type="PIRSF" id="PIRSF015558">
    <property type="entry name" value="Txn_reg_DeoR_prd"/>
    <property type="match status" value="1"/>
</dbReference>
<dbReference type="PROSITE" id="PS52050">
    <property type="entry name" value="WYL"/>
    <property type="match status" value="1"/>
</dbReference>